<dbReference type="Pfam" id="PF03106">
    <property type="entry name" value="WRKY"/>
    <property type="match status" value="1"/>
</dbReference>
<dbReference type="InterPro" id="IPR044810">
    <property type="entry name" value="WRKY_plant"/>
</dbReference>
<evidence type="ECO:0000256" key="3">
    <source>
        <dbReference type="ARBA" id="ARBA00023125"/>
    </source>
</evidence>
<dbReference type="SUPFAM" id="SSF118290">
    <property type="entry name" value="WRKY DNA-binding domain"/>
    <property type="match status" value="1"/>
</dbReference>
<keyword evidence="2" id="KW-0805">Transcription regulation</keyword>
<dbReference type="AlphaFoldDB" id="A0A9W7M4D6"/>
<comment type="caution">
    <text evidence="7">The sequence shown here is derived from an EMBL/GenBank/DDBJ whole genome shotgun (WGS) entry which is preliminary data.</text>
</comment>
<evidence type="ECO:0000313" key="7">
    <source>
        <dbReference type="EMBL" id="GMI89357.1"/>
    </source>
</evidence>
<dbReference type="EMBL" id="BSYR01000022">
    <property type="protein sequence ID" value="GMI89357.1"/>
    <property type="molecule type" value="Genomic_DNA"/>
</dbReference>
<dbReference type="Proteomes" id="UP001165190">
    <property type="component" value="Unassembled WGS sequence"/>
</dbReference>
<protein>
    <recommendedName>
        <fullName evidence="6">WRKY domain-containing protein</fullName>
    </recommendedName>
</protein>
<dbReference type="SMART" id="SM00774">
    <property type="entry name" value="WRKY"/>
    <property type="match status" value="1"/>
</dbReference>
<dbReference type="GO" id="GO:0003700">
    <property type="term" value="F:DNA-binding transcription factor activity"/>
    <property type="evidence" value="ECO:0007669"/>
    <property type="project" value="InterPro"/>
</dbReference>
<dbReference type="Gene3D" id="2.20.25.80">
    <property type="entry name" value="WRKY domain"/>
    <property type="match status" value="1"/>
</dbReference>
<dbReference type="PROSITE" id="PS50811">
    <property type="entry name" value="WRKY"/>
    <property type="match status" value="1"/>
</dbReference>
<dbReference type="FunFam" id="2.20.25.80:FF:000003">
    <property type="entry name" value="WRKY transcription factor 57"/>
    <property type="match status" value="1"/>
</dbReference>
<keyword evidence="4" id="KW-0804">Transcription</keyword>
<comment type="subcellular location">
    <subcellularLocation>
        <location evidence="1">Nucleus</location>
    </subcellularLocation>
</comment>
<dbReference type="OrthoDB" id="693960at2759"/>
<organism evidence="7 8">
    <name type="scientific">Hibiscus trionum</name>
    <name type="common">Flower of an hour</name>
    <dbReference type="NCBI Taxonomy" id="183268"/>
    <lineage>
        <taxon>Eukaryota</taxon>
        <taxon>Viridiplantae</taxon>
        <taxon>Streptophyta</taxon>
        <taxon>Embryophyta</taxon>
        <taxon>Tracheophyta</taxon>
        <taxon>Spermatophyta</taxon>
        <taxon>Magnoliopsida</taxon>
        <taxon>eudicotyledons</taxon>
        <taxon>Gunneridae</taxon>
        <taxon>Pentapetalae</taxon>
        <taxon>rosids</taxon>
        <taxon>malvids</taxon>
        <taxon>Malvales</taxon>
        <taxon>Malvaceae</taxon>
        <taxon>Malvoideae</taxon>
        <taxon>Hibiscus</taxon>
    </lineage>
</organism>
<proteinExistence type="predicted"/>
<keyword evidence="8" id="KW-1185">Reference proteome</keyword>
<name>A0A9W7M4D6_HIBTR</name>
<reference evidence="7" key="1">
    <citation type="submission" date="2023-05" db="EMBL/GenBank/DDBJ databases">
        <title>Genome and transcriptome analyses reveal genes involved in the formation of fine ridges on petal epidermal cells in Hibiscus trionum.</title>
        <authorList>
            <person name="Koshimizu S."/>
            <person name="Masuda S."/>
            <person name="Ishii T."/>
            <person name="Shirasu K."/>
            <person name="Hoshino A."/>
            <person name="Arita M."/>
        </authorList>
    </citation>
    <scope>NUCLEOTIDE SEQUENCE</scope>
    <source>
        <strain evidence="7">Hamamatsu line</strain>
    </source>
</reference>
<dbReference type="PANTHER" id="PTHR31221">
    <property type="entry name" value="WRKY TRANSCRIPTION FACTOR PROTEIN 1-RELATED"/>
    <property type="match status" value="1"/>
</dbReference>
<dbReference type="GO" id="GO:0043565">
    <property type="term" value="F:sequence-specific DNA binding"/>
    <property type="evidence" value="ECO:0007669"/>
    <property type="project" value="InterPro"/>
</dbReference>
<evidence type="ECO:0000256" key="1">
    <source>
        <dbReference type="ARBA" id="ARBA00004123"/>
    </source>
</evidence>
<keyword evidence="3" id="KW-0238">DNA-binding</keyword>
<evidence type="ECO:0000256" key="2">
    <source>
        <dbReference type="ARBA" id="ARBA00023015"/>
    </source>
</evidence>
<keyword evidence="5" id="KW-0539">Nucleus</keyword>
<gene>
    <name evidence="7" type="ORF">HRI_002605000</name>
</gene>
<evidence type="ECO:0000313" key="8">
    <source>
        <dbReference type="Proteomes" id="UP001165190"/>
    </source>
</evidence>
<feature type="domain" description="WRKY" evidence="6">
    <location>
        <begin position="87"/>
        <end position="152"/>
    </location>
</feature>
<accession>A0A9W7M4D6</accession>
<evidence type="ECO:0000259" key="6">
    <source>
        <dbReference type="PROSITE" id="PS50811"/>
    </source>
</evidence>
<dbReference type="PANTHER" id="PTHR31221:SF112">
    <property type="entry name" value="WRKY TRANSCRIPTION FACTOR 50-RELATED"/>
    <property type="match status" value="1"/>
</dbReference>
<dbReference type="InterPro" id="IPR003657">
    <property type="entry name" value="WRKY_dom"/>
</dbReference>
<evidence type="ECO:0000256" key="4">
    <source>
        <dbReference type="ARBA" id="ARBA00023163"/>
    </source>
</evidence>
<sequence>MSSNGFRPQHPLESDHVDQSKFGFPEAYFTLDGWLQDNYTEATISGPIENDFHRAIEVGSLDIQEPDYSRESETTEFKERYAFKTKSAVDVLDDGYKWRKYGKKMMKNSPNPRNYYRCLFEGCPVKKRVERDKEDPSYVITTYVGTHNHQSVS</sequence>
<evidence type="ECO:0000256" key="5">
    <source>
        <dbReference type="ARBA" id="ARBA00023242"/>
    </source>
</evidence>
<dbReference type="InterPro" id="IPR036576">
    <property type="entry name" value="WRKY_dom_sf"/>
</dbReference>
<dbReference type="GO" id="GO:0005634">
    <property type="term" value="C:nucleus"/>
    <property type="evidence" value="ECO:0007669"/>
    <property type="project" value="UniProtKB-SubCell"/>
</dbReference>